<keyword evidence="4" id="KW-1185">Reference proteome</keyword>
<dbReference type="Proteomes" id="UP000309038">
    <property type="component" value="Unassembled WGS sequence"/>
</dbReference>
<protein>
    <recommendedName>
        <fullName evidence="2">DUF6534 domain-containing protein</fullName>
    </recommendedName>
</protein>
<feature type="domain" description="DUF6534" evidence="2">
    <location>
        <begin position="1"/>
        <end position="54"/>
    </location>
</feature>
<proteinExistence type="predicted"/>
<dbReference type="AlphaFoldDB" id="A0A4S4KDY3"/>
<dbReference type="EMBL" id="SGPJ01000243">
    <property type="protein sequence ID" value="THG96328.1"/>
    <property type="molecule type" value="Genomic_DNA"/>
</dbReference>
<evidence type="ECO:0000256" key="1">
    <source>
        <dbReference type="SAM" id="Phobius"/>
    </source>
</evidence>
<feature type="transmembrane region" description="Helical" evidence="1">
    <location>
        <begin position="30"/>
        <end position="48"/>
    </location>
</feature>
<keyword evidence="1" id="KW-0472">Membrane</keyword>
<accession>A0A4S4KDY3</accession>
<dbReference type="Pfam" id="PF20152">
    <property type="entry name" value="DUF6534"/>
    <property type="match status" value="1"/>
</dbReference>
<name>A0A4S4KDY3_9APHY</name>
<evidence type="ECO:0000313" key="3">
    <source>
        <dbReference type="EMBL" id="THG96328.1"/>
    </source>
</evidence>
<sequence>MITKLIALTITTGMLTSCFAIADLIAYLVAPQYLYMLFINFMIGKLYINTLLTS</sequence>
<gene>
    <name evidence="3" type="ORF">EW026_g5478</name>
</gene>
<evidence type="ECO:0000259" key="2">
    <source>
        <dbReference type="Pfam" id="PF20152"/>
    </source>
</evidence>
<dbReference type="InterPro" id="IPR045339">
    <property type="entry name" value="DUF6534"/>
</dbReference>
<organism evidence="3 4">
    <name type="scientific">Hermanssonia centrifuga</name>
    <dbReference type="NCBI Taxonomy" id="98765"/>
    <lineage>
        <taxon>Eukaryota</taxon>
        <taxon>Fungi</taxon>
        <taxon>Dikarya</taxon>
        <taxon>Basidiomycota</taxon>
        <taxon>Agaricomycotina</taxon>
        <taxon>Agaricomycetes</taxon>
        <taxon>Polyporales</taxon>
        <taxon>Meruliaceae</taxon>
        <taxon>Hermanssonia</taxon>
    </lineage>
</organism>
<evidence type="ECO:0000313" key="4">
    <source>
        <dbReference type="Proteomes" id="UP000309038"/>
    </source>
</evidence>
<keyword evidence="1" id="KW-0812">Transmembrane</keyword>
<reference evidence="3 4" key="1">
    <citation type="submission" date="2019-02" db="EMBL/GenBank/DDBJ databases">
        <title>Genome sequencing of the rare red list fungi Phlebia centrifuga.</title>
        <authorList>
            <person name="Buettner E."/>
            <person name="Kellner H."/>
        </authorList>
    </citation>
    <scope>NUCLEOTIDE SEQUENCE [LARGE SCALE GENOMIC DNA]</scope>
    <source>
        <strain evidence="3 4">DSM 108282</strain>
    </source>
</reference>
<keyword evidence="1" id="KW-1133">Transmembrane helix</keyword>
<dbReference type="PROSITE" id="PS51257">
    <property type="entry name" value="PROKAR_LIPOPROTEIN"/>
    <property type="match status" value="1"/>
</dbReference>
<comment type="caution">
    <text evidence="3">The sequence shown here is derived from an EMBL/GenBank/DDBJ whole genome shotgun (WGS) entry which is preliminary data.</text>
</comment>